<dbReference type="Gene3D" id="3.40.50.720">
    <property type="entry name" value="NAD(P)-binding Rossmann-like Domain"/>
    <property type="match status" value="1"/>
</dbReference>
<evidence type="ECO:0000256" key="1">
    <source>
        <dbReference type="SAM" id="MobiDB-lite"/>
    </source>
</evidence>
<reference evidence="3" key="1">
    <citation type="submission" date="2025-08" db="UniProtKB">
        <authorList>
            <consortium name="RefSeq"/>
        </authorList>
    </citation>
    <scope>IDENTIFICATION</scope>
    <source>
        <tissue evidence="3">Fruit stalk</tissue>
    </source>
</reference>
<name>A0A6P6BER3_DURZI</name>
<evidence type="ECO:0000313" key="2">
    <source>
        <dbReference type="Proteomes" id="UP000515121"/>
    </source>
</evidence>
<dbReference type="AlphaFoldDB" id="A0A6P6BER3"/>
<organism evidence="2 3">
    <name type="scientific">Durio zibethinus</name>
    <name type="common">Durian</name>
    <dbReference type="NCBI Taxonomy" id="66656"/>
    <lineage>
        <taxon>Eukaryota</taxon>
        <taxon>Viridiplantae</taxon>
        <taxon>Streptophyta</taxon>
        <taxon>Embryophyta</taxon>
        <taxon>Tracheophyta</taxon>
        <taxon>Spermatophyta</taxon>
        <taxon>Magnoliopsida</taxon>
        <taxon>eudicotyledons</taxon>
        <taxon>Gunneridae</taxon>
        <taxon>Pentapetalae</taxon>
        <taxon>rosids</taxon>
        <taxon>malvids</taxon>
        <taxon>Malvales</taxon>
        <taxon>Malvaceae</taxon>
        <taxon>Helicteroideae</taxon>
        <taxon>Durio</taxon>
    </lineage>
</organism>
<protein>
    <submittedName>
        <fullName evidence="3">Ketol-acid reductoisomerase, chloroplastic-like isoform X2</fullName>
    </submittedName>
</protein>
<accession>A0A6P6BER3</accession>
<proteinExistence type="predicted"/>
<dbReference type="Proteomes" id="UP000515121">
    <property type="component" value="Unplaced"/>
</dbReference>
<gene>
    <name evidence="3" type="primary">LOC111317374</name>
</gene>
<feature type="compositionally biased region" description="Low complexity" evidence="1">
    <location>
        <begin position="69"/>
        <end position="86"/>
    </location>
</feature>
<feature type="region of interest" description="Disordered" evidence="1">
    <location>
        <begin position="66"/>
        <end position="86"/>
    </location>
</feature>
<keyword evidence="2" id="KW-1185">Reference proteome</keyword>
<dbReference type="GeneID" id="111317374"/>
<sequence>MDFLILGLLVSASRSLRSLKTTRLTTTNGCGLTLASCMVSIPTIKPQTSLNFEISVFKKEKVSFAGHASSNTNSPSTQSPSTQDLD</sequence>
<evidence type="ECO:0000313" key="3">
    <source>
        <dbReference type="RefSeq" id="XP_022775540.1"/>
    </source>
</evidence>
<dbReference type="RefSeq" id="XP_022775540.1">
    <property type="nucleotide sequence ID" value="XM_022919805.1"/>
</dbReference>